<keyword evidence="1" id="KW-0812">Transmembrane</keyword>
<proteinExistence type="predicted"/>
<comment type="caution">
    <text evidence="2">The sequence shown here is derived from an EMBL/GenBank/DDBJ whole genome shotgun (WGS) entry which is preliminary data.</text>
</comment>
<protein>
    <submittedName>
        <fullName evidence="2">Uncharacterized protein</fullName>
    </submittedName>
</protein>
<sequence length="65" mass="7288">MISYQLSVISYQLSAFFSPLPAPALPAPALPNTPDDKQVFLTIVRIFNISFLVGTYSLIIRRKVF</sequence>
<reference evidence="2 3" key="1">
    <citation type="submission" date="2017-08" db="EMBL/GenBank/DDBJ databases">
        <title>Functional genomic and metabolic studies of the symbiotic interactions of six Microcystis-dominated communities.</title>
        <authorList>
            <person name="Li Q."/>
            <person name="Lin F."/>
        </authorList>
    </citation>
    <scope>NUCLEOTIDE SEQUENCE [LARGE SCALE GENOMIC DNA]</scope>
    <source>
        <strain evidence="2">DA14</strain>
    </source>
</reference>
<name>A0A3E0MKV9_MICAE</name>
<dbReference type="EMBL" id="QQWE01000001">
    <property type="protein sequence ID" value="REJ60137.1"/>
    <property type="molecule type" value="Genomic_DNA"/>
</dbReference>
<organism evidence="2 3">
    <name type="scientific">Microcystis aeruginosa DA14</name>
    <dbReference type="NCBI Taxonomy" id="1987506"/>
    <lineage>
        <taxon>Bacteria</taxon>
        <taxon>Bacillati</taxon>
        <taxon>Cyanobacteriota</taxon>
        <taxon>Cyanophyceae</taxon>
        <taxon>Oscillatoriophycideae</taxon>
        <taxon>Chroococcales</taxon>
        <taxon>Microcystaceae</taxon>
        <taxon>Microcystis</taxon>
    </lineage>
</organism>
<dbReference type="Proteomes" id="UP000256301">
    <property type="component" value="Unassembled WGS sequence"/>
</dbReference>
<evidence type="ECO:0000256" key="1">
    <source>
        <dbReference type="SAM" id="Phobius"/>
    </source>
</evidence>
<evidence type="ECO:0000313" key="3">
    <source>
        <dbReference type="Proteomes" id="UP000256301"/>
    </source>
</evidence>
<keyword evidence="1" id="KW-1133">Transmembrane helix</keyword>
<dbReference type="AlphaFoldDB" id="A0A3E0MKV9"/>
<accession>A0A3E0MKV9</accession>
<gene>
    <name evidence="2" type="ORF">DWQ56_02515</name>
</gene>
<evidence type="ECO:0000313" key="2">
    <source>
        <dbReference type="EMBL" id="REJ60137.1"/>
    </source>
</evidence>
<feature type="transmembrane region" description="Helical" evidence="1">
    <location>
        <begin position="42"/>
        <end position="60"/>
    </location>
</feature>
<keyword evidence="1" id="KW-0472">Membrane</keyword>